<keyword evidence="3 7" id="KW-0997">Cell inner membrane</keyword>
<evidence type="ECO:0000256" key="5">
    <source>
        <dbReference type="ARBA" id="ARBA00022989"/>
    </source>
</evidence>
<dbReference type="NCBIfam" id="TIGR00786">
    <property type="entry name" value="dctM"/>
    <property type="match status" value="1"/>
</dbReference>
<dbReference type="EMBL" id="CP025583">
    <property type="protein sequence ID" value="AUM74639.1"/>
    <property type="molecule type" value="Genomic_DNA"/>
</dbReference>
<dbReference type="PIRSF" id="PIRSF006066">
    <property type="entry name" value="HI0050"/>
    <property type="match status" value="1"/>
</dbReference>
<keyword evidence="6 7" id="KW-0472">Membrane</keyword>
<feature type="transmembrane region" description="Helical" evidence="7">
    <location>
        <begin position="243"/>
        <end position="262"/>
    </location>
</feature>
<feature type="transmembrane region" description="Helical" evidence="7">
    <location>
        <begin position="55"/>
        <end position="71"/>
    </location>
</feature>
<name>A0A2K9MG65_9RHOB</name>
<protein>
    <recommendedName>
        <fullName evidence="7">TRAP transporter large permease protein</fullName>
    </recommendedName>
</protein>
<feature type="transmembrane region" description="Helical" evidence="7">
    <location>
        <begin position="283"/>
        <end position="308"/>
    </location>
</feature>
<dbReference type="Pfam" id="PF06808">
    <property type="entry name" value="DctM"/>
    <property type="match status" value="1"/>
</dbReference>
<feature type="transmembrane region" description="Helical" evidence="7">
    <location>
        <begin position="215"/>
        <end position="237"/>
    </location>
</feature>
<dbReference type="KEGG" id="paru:CYR75_10420"/>
<comment type="similarity">
    <text evidence="7">Belongs to the TRAP transporter large permease family.</text>
</comment>
<accession>A0A2K9MG65</accession>
<dbReference type="OrthoDB" id="9790209at2"/>
<evidence type="ECO:0000256" key="6">
    <source>
        <dbReference type="ARBA" id="ARBA00023136"/>
    </source>
</evidence>
<dbReference type="AlphaFoldDB" id="A0A2K9MG65"/>
<dbReference type="GO" id="GO:0022857">
    <property type="term" value="F:transmembrane transporter activity"/>
    <property type="evidence" value="ECO:0007669"/>
    <property type="project" value="UniProtKB-UniRule"/>
</dbReference>
<comment type="subunit">
    <text evidence="7">The complex comprises the extracytoplasmic solute receptor protein and the two transmembrane proteins.</text>
</comment>
<keyword evidence="7" id="KW-0813">Transport</keyword>
<keyword evidence="10" id="KW-1185">Reference proteome</keyword>
<gene>
    <name evidence="9" type="ORF">CYR75_10420</name>
</gene>
<dbReference type="RefSeq" id="WP_101499985.1">
    <property type="nucleotide sequence ID" value="NZ_CP025583.1"/>
</dbReference>
<organism evidence="9 10">
    <name type="scientific">Paracoccus jeotgali</name>
    <dbReference type="NCBI Taxonomy" id="2065379"/>
    <lineage>
        <taxon>Bacteria</taxon>
        <taxon>Pseudomonadati</taxon>
        <taxon>Pseudomonadota</taxon>
        <taxon>Alphaproteobacteria</taxon>
        <taxon>Rhodobacterales</taxon>
        <taxon>Paracoccaceae</taxon>
        <taxon>Paracoccus</taxon>
    </lineage>
</organism>
<evidence type="ECO:0000256" key="2">
    <source>
        <dbReference type="ARBA" id="ARBA00022475"/>
    </source>
</evidence>
<evidence type="ECO:0000256" key="3">
    <source>
        <dbReference type="ARBA" id="ARBA00022519"/>
    </source>
</evidence>
<reference evidence="10" key="1">
    <citation type="submission" date="2017-12" db="EMBL/GenBank/DDBJ databases">
        <title>Genomic analysis of Paracoccus sp. CBA4604.</title>
        <authorList>
            <person name="Roh S.W."/>
            <person name="Kim J.Y."/>
            <person name="Kim J.S."/>
        </authorList>
    </citation>
    <scope>NUCLEOTIDE SEQUENCE [LARGE SCALE GENOMIC DNA]</scope>
    <source>
        <strain evidence="10">CBA4604</strain>
    </source>
</reference>
<comment type="subcellular location">
    <subcellularLocation>
        <location evidence="1 7">Cell inner membrane</location>
        <topology evidence="1 7">Multi-pass membrane protein</topology>
    </subcellularLocation>
</comment>
<dbReference type="PANTHER" id="PTHR33362">
    <property type="entry name" value="SIALIC ACID TRAP TRANSPORTER PERMEASE PROTEIN SIAT-RELATED"/>
    <property type="match status" value="1"/>
</dbReference>
<evidence type="ECO:0000256" key="4">
    <source>
        <dbReference type="ARBA" id="ARBA00022692"/>
    </source>
</evidence>
<feature type="transmembrane region" description="Helical" evidence="7">
    <location>
        <begin position="7"/>
        <end position="35"/>
    </location>
</feature>
<comment type="function">
    <text evidence="7">Part of the tripartite ATP-independent periplasmic (TRAP) transport system.</text>
</comment>
<feature type="transmembrane region" description="Helical" evidence="7">
    <location>
        <begin position="359"/>
        <end position="384"/>
    </location>
</feature>
<feature type="domain" description="TRAP C4-dicarboxylate transport system permease DctM subunit" evidence="8">
    <location>
        <begin position="10"/>
        <end position="419"/>
    </location>
</feature>
<evidence type="ECO:0000256" key="7">
    <source>
        <dbReference type="RuleBase" id="RU369079"/>
    </source>
</evidence>
<keyword evidence="2" id="KW-1003">Cell membrane</keyword>
<keyword evidence="4 7" id="KW-0812">Transmembrane</keyword>
<proteinExistence type="inferred from homology"/>
<evidence type="ECO:0000259" key="8">
    <source>
        <dbReference type="Pfam" id="PF06808"/>
    </source>
</evidence>
<evidence type="ECO:0000313" key="10">
    <source>
        <dbReference type="Proteomes" id="UP000234882"/>
    </source>
</evidence>
<sequence length="430" mass="45248">MTPGLTALVATFVIASIIRLPIALSMFLAGAVYFIVTGQDAGLLADQVMGQMNGIYVLVAIPMFILAANIMNDSGISERLWGAANALVGRLRGGTGHVTVVVSIIFSSMTGSAVTEAAGPGVIAVKMMRQIGRYPLELAVAVTAAASVIAPVIPPSIPLVIYAMLSGASIGTLFLAGIVPGLLMALTIMSVIMFSARRYDLPKGSGVPRGETLPLMGRAVLPLTLPVVLLGGIWTGWFSPTESAAVAALWGIVLGLFIMRSLRVRQLPGAFETSLKQTASTMLLIASAFVVNYAIANEGLGAALVGWISSMELSQLQFMLVVNVVLLLLGCFLDGSVILLVVIPLLLPSVKTLGIDLNYFGVVVIINFMIGLITPPYGLVLFILSSLTGAPLQKVFAAVLPFVFSLIVLLLVLVLFPQIILFLPHAFGYR</sequence>
<dbReference type="InterPro" id="IPR010656">
    <property type="entry name" value="DctM"/>
</dbReference>
<dbReference type="GO" id="GO:0005886">
    <property type="term" value="C:plasma membrane"/>
    <property type="evidence" value="ECO:0007669"/>
    <property type="project" value="UniProtKB-SubCell"/>
</dbReference>
<feature type="transmembrane region" description="Helical" evidence="7">
    <location>
        <begin position="134"/>
        <end position="153"/>
    </location>
</feature>
<keyword evidence="5 7" id="KW-1133">Transmembrane helix</keyword>
<evidence type="ECO:0000313" key="9">
    <source>
        <dbReference type="EMBL" id="AUM74639.1"/>
    </source>
</evidence>
<feature type="transmembrane region" description="Helical" evidence="7">
    <location>
        <begin position="396"/>
        <end position="423"/>
    </location>
</feature>
<feature type="transmembrane region" description="Helical" evidence="7">
    <location>
        <begin position="320"/>
        <end position="347"/>
    </location>
</feature>
<evidence type="ECO:0000256" key="1">
    <source>
        <dbReference type="ARBA" id="ARBA00004429"/>
    </source>
</evidence>
<dbReference type="Proteomes" id="UP000234882">
    <property type="component" value="Chromosome"/>
</dbReference>
<dbReference type="InterPro" id="IPR004681">
    <property type="entry name" value="TRAP_DctM"/>
</dbReference>
<comment type="caution">
    <text evidence="7">Lacks conserved residue(s) required for the propagation of feature annotation.</text>
</comment>
<feature type="transmembrane region" description="Helical" evidence="7">
    <location>
        <begin position="173"/>
        <end position="194"/>
    </location>
</feature>